<sequence>MLKKFLANVLFMLVVTLLAVEYMPNKNPYIFVGVTSCILATGLYAIDRFFKSVAKE</sequence>
<evidence type="ECO:0000313" key="2">
    <source>
        <dbReference type="EMBL" id="REF41516.1"/>
    </source>
</evidence>
<protein>
    <submittedName>
        <fullName evidence="2">Uncharacterized protein</fullName>
    </submittedName>
</protein>
<comment type="caution">
    <text evidence="2">The sequence shown here is derived from an EMBL/GenBank/DDBJ whole genome shotgun (WGS) entry which is preliminary data.</text>
</comment>
<keyword evidence="1" id="KW-0812">Transmembrane</keyword>
<dbReference type="RefSeq" id="WP_181777898.1">
    <property type="nucleotide sequence ID" value="NZ_JBNNIN010000059.1"/>
</dbReference>
<dbReference type="Proteomes" id="UP000256530">
    <property type="component" value="Unassembled WGS sequence"/>
</dbReference>
<accession>A0A3D9VK43</accession>
<name>A0A3D9VK43_BACMY</name>
<evidence type="ECO:0000313" key="3">
    <source>
        <dbReference type="Proteomes" id="UP000256530"/>
    </source>
</evidence>
<proteinExistence type="predicted"/>
<gene>
    <name evidence="2" type="ORF">DET55_101254</name>
</gene>
<feature type="transmembrane region" description="Helical" evidence="1">
    <location>
        <begin position="29"/>
        <end position="46"/>
    </location>
</feature>
<keyword evidence="1" id="KW-0472">Membrane</keyword>
<keyword evidence="1" id="KW-1133">Transmembrane helix</keyword>
<reference evidence="2 3" key="1">
    <citation type="submission" date="2018-08" db="EMBL/GenBank/DDBJ databases">
        <title>Freshwater and sediment microbial communities from various areas in North America, analyzing microbe dynamics in response to fracking.</title>
        <authorList>
            <person name="Lamendella R."/>
        </authorList>
    </citation>
    <scope>NUCLEOTIDE SEQUENCE [LARGE SCALE GENOMIC DNA]</scope>
    <source>
        <strain evidence="2 3">DB-1</strain>
    </source>
</reference>
<evidence type="ECO:0000256" key="1">
    <source>
        <dbReference type="SAM" id="Phobius"/>
    </source>
</evidence>
<dbReference type="AlphaFoldDB" id="A0A3D9VK43"/>
<dbReference type="EMBL" id="QTTY01000001">
    <property type="protein sequence ID" value="REF41516.1"/>
    <property type="molecule type" value="Genomic_DNA"/>
</dbReference>
<organism evidence="2 3">
    <name type="scientific">Bacillus mycoides</name>
    <dbReference type="NCBI Taxonomy" id="1405"/>
    <lineage>
        <taxon>Bacteria</taxon>
        <taxon>Bacillati</taxon>
        <taxon>Bacillota</taxon>
        <taxon>Bacilli</taxon>
        <taxon>Bacillales</taxon>
        <taxon>Bacillaceae</taxon>
        <taxon>Bacillus</taxon>
        <taxon>Bacillus cereus group</taxon>
    </lineage>
</organism>